<evidence type="ECO:0000313" key="2">
    <source>
        <dbReference type="Proteomes" id="UP000028483"/>
    </source>
</evidence>
<dbReference type="Proteomes" id="UP000028483">
    <property type="component" value="Unassembled WGS sequence"/>
</dbReference>
<name>A0A077NQD4_XENBV</name>
<dbReference type="HOGENOM" id="CLU_3434106_0_0_6"/>
<accession>A0A077NQD4</accession>
<comment type="caution">
    <text evidence="1">The sequence shown here is derived from an EMBL/GenBank/DDBJ whole genome shotgun (WGS) entry which is preliminary data.</text>
</comment>
<evidence type="ECO:0000313" key="1">
    <source>
        <dbReference type="EMBL" id="CDH04302.1"/>
    </source>
</evidence>
<sequence>MQGILNGSVALTEKV</sequence>
<protein>
    <submittedName>
        <fullName evidence="1">Uncharacterized protein</fullName>
    </submittedName>
</protein>
<organism evidence="1 2">
    <name type="scientific">Xenorhabdus bovienii str. oregonense</name>
    <dbReference type="NCBI Taxonomy" id="1398202"/>
    <lineage>
        <taxon>Bacteria</taxon>
        <taxon>Pseudomonadati</taxon>
        <taxon>Pseudomonadota</taxon>
        <taxon>Gammaproteobacteria</taxon>
        <taxon>Enterobacterales</taxon>
        <taxon>Morganellaceae</taxon>
        <taxon>Xenorhabdus</taxon>
    </lineage>
</organism>
<dbReference type="EMBL" id="CBSX010000029">
    <property type="protein sequence ID" value="CDH04302.1"/>
    <property type="molecule type" value="Genomic_DNA"/>
</dbReference>
<proteinExistence type="predicted"/>
<gene>
    <name evidence="1" type="ORF">XBO1_1240003</name>
</gene>
<reference evidence="1" key="1">
    <citation type="submission" date="2013-07" db="EMBL/GenBank/DDBJ databases">
        <title>Sub-species coevolution in mutualistic symbiosis.</title>
        <authorList>
            <person name="Murfin K."/>
            <person name="Klassen J."/>
            <person name="Lee M."/>
            <person name="Forst S."/>
            <person name="Stock P."/>
            <person name="Goodrich-Blair H."/>
        </authorList>
    </citation>
    <scope>NUCLEOTIDE SEQUENCE [LARGE SCALE GENOMIC DNA]</scope>
    <source>
        <strain evidence="1">Oregonense</strain>
    </source>
</reference>